<dbReference type="InterPro" id="IPR001845">
    <property type="entry name" value="HTH_ArsR_DNA-bd_dom"/>
</dbReference>
<dbReference type="GO" id="GO:0003700">
    <property type="term" value="F:DNA-binding transcription factor activity"/>
    <property type="evidence" value="ECO:0007669"/>
    <property type="project" value="InterPro"/>
</dbReference>
<organism evidence="6 7">
    <name type="scientific">Eiseniibacteriota bacterium</name>
    <dbReference type="NCBI Taxonomy" id="2212470"/>
    <lineage>
        <taxon>Bacteria</taxon>
        <taxon>Candidatus Eiseniibacteriota</taxon>
    </lineage>
</organism>
<keyword evidence="3" id="KW-0804">Transcription</keyword>
<comment type="caution">
    <text evidence="6">The sequence shown here is derived from an EMBL/GenBank/DDBJ whole genome shotgun (WGS) entry which is preliminary data.</text>
</comment>
<dbReference type="Gene3D" id="1.10.10.10">
    <property type="entry name" value="Winged helix-like DNA-binding domain superfamily/Winged helix DNA-binding domain"/>
    <property type="match status" value="1"/>
</dbReference>
<dbReference type="SMART" id="SM00418">
    <property type="entry name" value="HTH_ARSR"/>
    <property type="match status" value="1"/>
</dbReference>
<dbReference type="AlphaFoldDB" id="A0A956LXF0"/>
<keyword evidence="2" id="KW-0238">DNA-binding</keyword>
<dbReference type="PROSITE" id="PS50987">
    <property type="entry name" value="HTH_ARSR_2"/>
    <property type="match status" value="1"/>
</dbReference>
<reference evidence="6" key="1">
    <citation type="submission" date="2020-04" db="EMBL/GenBank/DDBJ databases">
        <authorList>
            <person name="Zhang T."/>
        </authorList>
    </citation>
    <scope>NUCLEOTIDE SEQUENCE</scope>
    <source>
        <strain evidence="6">HKST-UBA01</strain>
    </source>
</reference>
<evidence type="ECO:0000259" key="5">
    <source>
        <dbReference type="PROSITE" id="PS50987"/>
    </source>
</evidence>
<keyword evidence="1" id="KW-0805">Transcription regulation</keyword>
<dbReference type="InterPro" id="IPR051011">
    <property type="entry name" value="Metal_resp_trans_reg"/>
</dbReference>
<evidence type="ECO:0000313" key="7">
    <source>
        <dbReference type="Proteomes" id="UP000697710"/>
    </source>
</evidence>
<dbReference type="PANTHER" id="PTHR43132:SF2">
    <property type="entry name" value="ARSENICAL RESISTANCE OPERON REPRESSOR ARSR-RELATED"/>
    <property type="match status" value="1"/>
</dbReference>
<accession>A0A956LXF0</accession>
<dbReference type="InterPro" id="IPR011991">
    <property type="entry name" value="ArsR-like_HTH"/>
</dbReference>
<feature type="domain" description="HTH arsR-type" evidence="5">
    <location>
        <begin position="15"/>
        <end position="109"/>
    </location>
</feature>
<dbReference type="PANTHER" id="PTHR43132">
    <property type="entry name" value="ARSENICAL RESISTANCE OPERON REPRESSOR ARSR-RELATED"/>
    <property type="match status" value="1"/>
</dbReference>
<evidence type="ECO:0000313" key="6">
    <source>
        <dbReference type="EMBL" id="MCA9727083.1"/>
    </source>
</evidence>
<sequence length="192" mass="20576">MAQDEPHPIGNPFDSVAAAREDLRRAAAAFGEPRRCRLLTELLSGPLAVHELVDRTGFRQPLVSHHLAVLRQTGLVRDQAEGRLRRYRIEDAPVGGARVLLDALRGCSNPNAVATNGPAERRDSGWTMGSRMPTPEPVFGSGLAAAPRVGGPTPGTVRDARRSEADRSESESVRASGPEAPRAGSSIEDYLL</sequence>
<dbReference type="Pfam" id="PF01022">
    <property type="entry name" value="HTH_5"/>
    <property type="match status" value="1"/>
</dbReference>
<dbReference type="InterPro" id="IPR036388">
    <property type="entry name" value="WH-like_DNA-bd_sf"/>
</dbReference>
<feature type="region of interest" description="Disordered" evidence="4">
    <location>
        <begin position="111"/>
        <end position="192"/>
    </location>
</feature>
<dbReference type="NCBIfam" id="NF033788">
    <property type="entry name" value="HTH_metalloreg"/>
    <property type="match status" value="1"/>
</dbReference>
<dbReference type="PRINTS" id="PR00778">
    <property type="entry name" value="HTHARSR"/>
</dbReference>
<reference evidence="6" key="2">
    <citation type="journal article" date="2021" name="Microbiome">
        <title>Successional dynamics and alternative stable states in a saline activated sludge microbial community over 9 years.</title>
        <authorList>
            <person name="Wang Y."/>
            <person name="Ye J."/>
            <person name="Ju F."/>
            <person name="Liu L."/>
            <person name="Boyd J.A."/>
            <person name="Deng Y."/>
            <person name="Parks D.H."/>
            <person name="Jiang X."/>
            <person name="Yin X."/>
            <person name="Woodcroft B.J."/>
            <person name="Tyson G.W."/>
            <person name="Hugenholtz P."/>
            <person name="Polz M.F."/>
            <person name="Zhang T."/>
        </authorList>
    </citation>
    <scope>NUCLEOTIDE SEQUENCE</scope>
    <source>
        <strain evidence="6">HKST-UBA01</strain>
    </source>
</reference>
<dbReference type="CDD" id="cd00090">
    <property type="entry name" value="HTH_ARSR"/>
    <property type="match status" value="1"/>
</dbReference>
<protein>
    <submittedName>
        <fullName evidence="6">Helix-turn-helix transcriptional regulator</fullName>
    </submittedName>
</protein>
<evidence type="ECO:0000256" key="4">
    <source>
        <dbReference type="SAM" id="MobiDB-lite"/>
    </source>
</evidence>
<dbReference type="EMBL" id="JAGQHR010000106">
    <property type="protein sequence ID" value="MCA9727083.1"/>
    <property type="molecule type" value="Genomic_DNA"/>
</dbReference>
<evidence type="ECO:0000256" key="1">
    <source>
        <dbReference type="ARBA" id="ARBA00023015"/>
    </source>
</evidence>
<gene>
    <name evidence="6" type="ORF">KC729_05315</name>
</gene>
<evidence type="ECO:0000256" key="2">
    <source>
        <dbReference type="ARBA" id="ARBA00023125"/>
    </source>
</evidence>
<proteinExistence type="predicted"/>
<dbReference type="Proteomes" id="UP000697710">
    <property type="component" value="Unassembled WGS sequence"/>
</dbReference>
<dbReference type="GO" id="GO:0003677">
    <property type="term" value="F:DNA binding"/>
    <property type="evidence" value="ECO:0007669"/>
    <property type="project" value="UniProtKB-KW"/>
</dbReference>
<evidence type="ECO:0000256" key="3">
    <source>
        <dbReference type="ARBA" id="ARBA00023163"/>
    </source>
</evidence>
<name>A0A956LXF0_UNCEI</name>
<dbReference type="SUPFAM" id="SSF46785">
    <property type="entry name" value="Winged helix' DNA-binding domain"/>
    <property type="match status" value="1"/>
</dbReference>
<dbReference type="InterPro" id="IPR036390">
    <property type="entry name" value="WH_DNA-bd_sf"/>
</dbReference>
<feature type="compositionally biased region" description="Basic and acidic residues" evidence="4">
    <location>
        <begin position="158"/>
        <end position="172"/>
    </location>
</feature>